<dbReference type="RefSeq" id="WP_192778015.1">
    <property type="nucleotide sequence ID" value="NZ_BAAASY010000006.1"/>
</dbReference>
<protein>
    <recommendedName>
        <fullName evidence="4">DUF2029 domain-containing protein</fullName>
    </recommendedName>
</protein>
<feature type="transmembrane region" description="Helical" evidence="1">
    <location>
        <begin position="268"/>
        <end position="285"/>
    </location>
</feature>
<keyword evidence="3" id="KW-1185">Reference proteome</keyword>
<feature type="transmembrane region" description="Helical" evidence="1">
    <location>
        <begin position="189"/>
        <end position="208"/>
    </location>
</feature>
<keyword evidence="1" id="KW-0472">Membrane</keyword>
<reference evidence="2 3" key="1">
    <citation type="submission" date="2020-10" db="EMBL/GenBank/DDBJ databases">
        <title>Sequencing the genomes of 1000 actinobacteria strains.</title>
        <authorList>
            <person name="Klenk H.-P."/>
        </authorList>
    </citation>
    <scope>NUCLEOTIDE SEQUENCE [LARGE SCALE GENOMIC DNA]</scope>
    <source>
        <strain evidence="2 3">DSM 43748</strain>
    </source>
</reference>
<feature type="transmembrane region" description="Helical" evidence="1">
    <location>
        <begin position="157"/>
        <end position="177"/>
    </location>
</feature>
<feature type="transmembrane region" description="Helical" evidence="1">
    <location>
        <begin position="94"/>
        <end position="110"/>
    </location>
</feature>
<sequence>MTPLERRYRRLMRAYPRSYRSAYGEELLDVLLGHTDPARSTPPFKEAAGLLVNGARERVWQAVTAPMWADGVHLGVTALCVANLAALLPYVASIPAWCALSALTLTLVILGRVRHALPLALLAGVKAWALGTGVTFLDATQLPVEPGFLAHYPLYARSGPVAAVTGPLLVCAGLAFLAVREERPRRRSWWWLPAVPLLAAADPAWMSLEDPGPVVLVRIAAETVTLTAAAWAGRTTGDPRWALAAVIYLVASSAAFSENLPYQSRQNLAYWGLLAFLTLVAALVPDGSRTRALD</sequence>
<evidence type="ECO:0000313" key="3">
    <source>
        <dbReference type="Proteomes" id="UP000661607"/>
    </source>
</evidence>
<organism evidence="2 3">
    <name type="scientific">Nonomuraea africana</name>
    <dbReference type="NCBI Taxonomy" id="46171"/>
    <lineage>
        <taxon>Bacteria</taxon>
        <taxon>Bacillati</taxon>
        <taxon>Actinomycetota</taxon>
        <taxon>Actinomycetes</taxon>
        <taxon>Streptosporangiales</taxon>
        <taxon>Streptosporangiaceae</taxon>
        <taxon>Nonomuraea</taxon>
    </lineage>
</organism>
<feature type="transmembrane region" description="Helical" evidence="1">
    <location>
        <begin position="240"/>
        <end position="256"/>
    </location>
</feature>
<feature type="transmembrane region" description="Helical" evidence="1">
    <location>
        <begin position="117"/>
        <end position="137"/>
    </location>
</feature>
<evidence type="ECO:0008006" key="4">
    <source>
        <dbReference type="Google" id="ProtNLM"/>
    </source>
</evidence>
<comment type="caution">
    <text evidence="2">The sequence shown here is derived from an EMBL/GenBank/DDBJ whole genome shotgun (WGS) entry which is preliminary data.</text>
</comment>
<evidence type="ECO:0000313" key="2">
    <source>
        <dbReference type="EMBL" id="MBE1563443.1"/>
    </source>
</evidence>
<accession>A0ABR9KPB1</accession>
<dbReference type="Proteomes" id="UP000661607">
    <property type="component" value="Unassembled WGS sequence"/>
</dbReference>
<name>A0ABR9KPB1_9ACTN</name>
<dbReference type="EMBL" id="JADBEF010000001">
    <property type="protein sequence ID" value="MBE1563443.1"/>
    <property type="molecule type" value="Genomic_DNA"/>
</dbReference>
<evidence type="ECO:0000256" key="1">
    <source>
        <dbReference type="SAM" id="Phobius"/>
    </source>
</evidence>
<keyword evidence="1" id="KW-1133">Transmembrane helix</keyword>
<gene>
    <name evidence="2" type="ORF">H4W81_006222</name>
</gene>
<proteinExistence type="predicted"/>
<keyword evidence="1" id="KW-0812">Transmembrane</keyword>